<accession>A0AAD4D8Y4</accession>
<protein>
    <recommendedName>
        <fullName evidence="7">FAD-binding domain-containing protein</fullName>
    </recommendedName>
</protein>
<dbReference type="PRINTS" id="PR00420">
    <property type="entry name" value="RNGMNOXGNASE"/>
</dbReference>
<dbReference type="InterPro" id="IPR050562">
    <property type="entry name" value="FAD_mOase_fung"/>
</dbReference>
<keyword evidence="4" id="KW-0560">Oxidoreductase</keyword>
<name>A0AAD4D8Y4_9FUNG</name>
<keyword evidence="6" id="KW-0812">Transmembrane</keyword>
<comment type="caution">
    <text evidence="8">The sequence shown here is derived from an EMBL/GenBank/DDBJ whole genome shotgun (WGS) entry which is preliminary data.</text>
</comment>
<dbReference type="PANTHER" id="PTHR47356">
    <property type="entry name" value="FAD-DEPENDENT MONOOXYGENASE ASQG-RELATED"/>
    <property type="match status" value="1"/>
</dbReference>
<dbReference type="SUPFAM" id="SSF51905">
    <property type="entry name" value="FAD/NAD(P)-binding domain"/>
    <property type="match status" value="1"/>
</dbReference>
<dbReference type="Proteomes" id="UP001194580">
    <property type="component" value="Unassembled WGS sequence"/>
</dbReference>
<feature type="region of interest" description="Disordered" evidence="5">
    <location>
        <begin position="1"/>
        <end position="33"/>
    </location>
</feature>
<keyword evidence="6" id="KW-1133">Transmembrane helix</keyword>
<dbReference type="AlphaFoldDB" id="A0AAD4D8Y4"/>
<reference evidence="8" key="1">
    <citation type="journal article" date="2020" name="Fungal Divers.">
        <title>Resolving the Mortierellaceae phylogeny through synthesis of multi-gene phylogenetics and phylogenomics.</title>
        <authorList>
            <person name="Vandepol N."/>
            <person name="Liber J."/>
            <person name="Desiro A."/>
            <person name="Na H."/>
            <person name="Kennedy M."/>
            <person name="Barry K."/>
            <person name="Grigoriev I.V."/>
            <person name="Miller A.N."/>
            <person name="O'Donnell K."/>
            <person name="Stajich J.E."/>
            <person name="Bonito G."/>
        </authorList>
    </citation>
    <scope>NUCLEOTIDE SEQUENCE</scope>
    <source>
        <strain evidence="8">NRRL 28262</strain>
    </source>
</reference>
<dbReference type="Gene3D" id="3.50.50.60">
    <property type="entry name" value="FAD/NAD(P)-binding domain"/>
    <property type="match status" value="1"/>
</dbReference>
<feature type="domain" description="FAD-binding" evidence="7">
    <location>
        <begin position="36"/>
        <end position="208"/>
    </location>
</feature>
<evidence type="ECO:0000259" key="7">
    <source>
        <dbReference type="Pfam" id="PF01494"/>
    </source>
</evidence>
<evidence type="ECO:0000256" key="2">
    <source>
        <dbReference type="ARBA" id="ARBA00022630"/>
    </source>
</evidence>
<dbReference type="EMBL" id="JAAAIL010001022">
    <property type="protein sequence ID" value="KAG0271963.1"/>
    <property type="molecule type" value="Genomic_DNA"/>
</dbReference>
<keyword evidence="3" id="KW-0274">FAD</keyword>
<organism evidence="8 9">
    <name type="scientific">Linnemannia exigua</name>
    <dbReference type="NCBI Taxonomy" id="604196"/>
    <lineage>
        <taxon>Eukaryota</taxon>
        <taxon>Fungi</taxon>
        <taxon>Fungi incertae sedis</taxon>
        <taxon>Mucoromycota</taxon>
        <taxon>Mortierellomycotina</taxon>
        <taxon>Mortierellomycetes</taxon>
        <taxon>Mortierellales</taxon>
        <taxon>Mortierellaceae</taxon>
        <taxon>Linnemannia</taxon>
    </lineage>
</organism>
<dbReference type="PANTHER" id="PTHR47356:SF2">
    <property type="entry name" value="FAD-BINDING DOMAIN-CONTAINING PROTEIN-RELATED"/>
    <property type="match status" value="1"/>
</dbReference>
<evidence type="ECO:0000256" key="1">
    <source>
        <dbReference type="ARBA" id="ARBA00007992"/>
    </source>
</evidence>
<dbReference type="GO" id="GO:0071949">
    <property type="term" value="F:FAD binding"/>
    <property type="evidence" value="ECO:0007669"/>
    <property type="project" value="InterPro"/>
</dbReference>
<evidence type="ECO:0000256" key="3">
    <source>
        <dbReference type="ARBA" id="ARBA00022827"/>
    </source>
</evidence>
<evidence type="ECO:0000313" key="9">
    <source>
        <dbReference type="Proteomes" id="UP001194580"/>
    </source>
</evidence>
<gene>
    <name evidence="8" type="ORF">BGZ95_000168</name>
</gene>
<keyword evidence="2" id="KW-0285">Flavoprotein</keyword>
<dbReference type="Pfam" id="PF01494">
    <property type="entry name" value="FAD_binding_3"/>
    <property type="match status" value="2"/>
</dbReference>
<keyword evidence="9" id="KW-1185">Reference proteome</keyword>
<feature type="domain" description="FAD-binding" evidence="7">
    <location>
        <begin position="322"/>
        <end position="404"/>
    </location>
</feature>
<keyword evidence="6" id="KW-0472">Membrane</keyword>
<feature type="compositionally biased region" description="Low complexity" evidence="5">
    <location>
        <begin position="1"/>
        <end position="29"/>
    </location>
</feature>
<evidence type="ECO:0000256" key="5">
    <source>
        <dbReference type="SAM" id="MobiDB-lite"/>
    </source>
</evidence>
<feature type="transmembrane region" description="Helical" evidence="6">
    <location>
        <begin position="36"/>
        <end position="54"/>
    </location>
</feature>
<evidence type="ECO:0000256" key="4">
    <source>
        <dbReference type="ARBA" id="ARBA00023002"/>
    </source>
</evidence>
<evidence type="ECO:0000313" key="8">
    <source>
        <dbReference type="EMBL" id="KAG0271963.1"/>
    </source>
</evidence>
<evidence type="ECO:0000256" key="6">
    <source>
        <dbReference type="SAM" id="Phobius"/>
    </source>
</evidence>
<dbReference type="InterPro" id="IPR036188">
    <property type="entry name" value="FAD/NAD-bd_sf"/>
</dbReference>
<comment type="similarity">
    <text evidence="1">Belongs to the paxM FAD-dependent monooxygenase family.</text>
</comment>
<dbReference type="InterPro" id="IPR002938">
    <property type="entry name" value="FAD-bd"/>
</dbReference>
<proteinExistence type="inferred from homology"/>
<sequence length="491" mass="55122">MSSAPSTMSSTPSTRSSTPSTTRSKTPSTIGPRPPTRVIIVGAGIGGLLLGILLQRMGVTYQIFERAPKVKPLGALMSINSNILPVFEQLGLLERVEAISLLIYYTTLFNGKLEKIAEVNTKDHRDRAGYDFLVFSRPELYDILLSEIPPERISFNKRVLSMTKTIHGTEINCSDNSSYEADIIVGADGAYSSIRQNIYRKMAEEGSLPASDSKDMAMPYLCMVGTTMPRDPEKYPELKDEYTHIHHVIGDSTPYSWTVITIPGNRFCWSVMAQIVDQDAAREQRFRNSEWGPEANEGLIEQVRDFPVTFGGKLGDIIDATPKERISKVMLEEKLFDTWYYENVVLIGDACHKMLPTSGQGAINAMQDAVILANCIYDLEDHRPKSLTKAFKSYKSQRYSEAKKQITNSKVNAKISSGQTKIDRAVRHVVLNYIPRSLQDRQFTKDAAYRPQCTFMQRVPDKGSVPSAPQLPSKRYEAEMEATRRYFTVPV</sequence>
<dbReference type="GO" id="GO:0004497">
    <property type="term" value="F:monooxygenase activity"/>
    <property type="evidence" value="ECO:0007669"/>
    <property type="project" value="InterPro"/>
</dbReference>